<dbReference type="OMA" id="RYMNQFI"/>
<dbReference type="OrthoDB" id="10252102at2759"/>
<reference evidence="1 2" key="1">
    <citation type="journal article" date="2016" name="PLoS ONE">
        <title>Sequence Assembly of Yarrowia lipolytica Strain W29/CLIB89 Shows Transposable Element Diversity.</title>
        <authorList>
            <person name="Magnan C."/>
            <person name="Yu J."/>
            <person name="Chang I."/>
            <person name="Jahn E."/>
            <person name="Kanomata Y."/>
            <person name="Wu J."/>
            <person name="Zeller M."/>
            <person name="Oakes M."/>
            <person name="Baldi P."/>
            <person name="Sandmeyer S."/>
        </authorList>
    </citation>
    <scope>NUCLEOTIDE SEQUENCE [LARGE SCALE GENOMIC DNA]</scope>
    <source>
        <strain evidence="2">CLIB89(W29)</strain>
    </source>
</reference>
<dbReference type="Pfam" id="PF04628">
    <property type="entry name" value="Sedlin_N"/>
    <property type="match status" value="1"/>
</dbReference>
<dbReference type="Gene3D" id="3.30.450.70">
    <property type="match status" value="1"/>
</dbReference>
<dbReference type="InterPro" id="IPR011012">
    <property type="entry name" value="Longin-like_dom_sf"/>
</dbReference>
<dbReference type="PANTHER" id="PTHR12403">
    <property type="entry name" value="TRAFFICKING PROTEIN PARTICLE COMPLEX SUBUNIT 2"/>
    <property type="match status" value="1"/>
</dbReference>
<sequence>MSYYLAIVGTEDNPIYTQEFGTYRQGGDGNSRFSPEMKELAPFILHAAIDMVEQTASRTNQLYLRTVDNFYSHLVSAFVTAGDIKIMLLHETRNEESIRQFFQEVHDLYVKTLLSPFYFVNQPITSPVFDQRIKSLAKKYL</sequence>
<gene>
    <name evidence="1" type="ORF">YALI1_E04201g</name>
</gene>
<dbReference type="KEGG" id="yli:2912153"/>
<dbReference type="GO" id="GO:0006888">
    <property type="term" value="P:endoplasmic reticulum to Golgi vesicle-mediated transport"/>
    <property type="evidence" value="ECO:0007669"/>
    <property type="project" value="InterPro"/>
</dbReference>
<name>A0A1H6PSJ1_YARLL</name>
<dbReference type="GO" id="GO:0005737">
    <property type="term" value="C:cytoplasm"/>
    <property type="evidence" value="ECO:0007669"/>
    <property type="project" value="GOC"/>
</dbReference>
<dbReference type="SUPFAM" id="SSF64356">
    <property type="entry name" value="SNARE-like"/>
    <property type="match status" value="1"/>
</dbReference>
<dbReference type="CDD" id="cd14825">
    <property type="entry name" value="TRAPPC2_sedlin"/>
    <property type="match status" value="1"/>
</dbReference>
<dbReference type="EMBL" id="CP017557">
    <property type="protein sequence ID" value="AOW04900.1"/>
    <property type="molecule type" value="Genomic_DNA"/>
</dbReference>
<dbReference type="InterPro" id="IPR006722">
    <property type="entry name" value="Sedlin"/>
</dbReference>
<organism evidence="1 2">
    <name type="scientific">Yarrowia lipolytica</name>
    <name type="common">Candida lipolytica</name>
    <dbReference type="NCBI Taxonomy" id="4952"/>
    <lineage>
        <taxon>Eukaryota</taxon>
        <taxon>Fungi</taxon>
        <taxon>Dikarya</taxon>
        <taxon>Ascomycota</taxon>
        <taxon>Saccharomycotina</taxon>
        <taxon>Dipodascomycetes</taxon>
        <taxon>Dipodascales</taxon>
        <taxon>Dipodascales incertae sedis</taxon>
        <taxon>Yarrowia</taxon>
    </lineage>
</organism>
<evidence type="ECO:0000313" key="2">
    <source>
        <dbReference type="Proteomes" id="UP000182444"/>
    </source>
</evidence>
<dbReference type="GeneID" id="2912153"/>
<accession>A0A1H6PSJ1</accession>
<dbReference type="VEuPathDB" id="FungiDB:YALI1_E04201g"/>
<proteinExistence type="predicted"/>
<dbReference type="AlphaFoldDB" id="A0A1H6PSJ1"/>
<dbReference type="RefSeq" id="XP_503502.1">
    <property type="nucleotide sequence ID" value="XM_503502.3"/>
</dbReference>
<dbReference type="eggNOG" id="KOG3487">
    <property type="taxonomic scope" value="Eukaryota"/>
</dbReference>
<dbReference type="Proteomes" id="UP000182444">
    <property type="component" value="Chromosome 1E"/>
</dbReference>
<evidence type="ECO:0000313" key="1">
    <source>
        <dbReference type="EMBL" id="AOW04900.1"/>
    </source>
</evidence>
<protein>
    <submittedName>
        <fullName evidence="1">Uncharacterized protein</fullName>
    </submittedName>
</protein>
<dbReference type="VEuPathDB" id="FungiDB:YALI0_E03520g"/>